<dbReference type="RefSeq" id="WP_354660873.1">
    <property type="nucleotide sequence ID" value="NZ_JBEXAC010000001.1"/>
</dbReference>
<feature type="chain" id="PRO_5046003897" evidence="1">
    <location>
        <begin position="19"/>
        <end position="480"/>
    </location>
</feature>
<accession>A0ABV2T5E5</accession>
<keyword evidence="3" id="KW-1185">Reference proteome</keyword>
<organism evidence="2 3">
    <name type="scientific">Chitinophaga defluvii</name>
    <dbReference type="NCBI Taxonomy" id="3163343"/>
    <lineage>
        <taxon>Bacteria</taxon>
        <taxon>Pseudomonadati</taxon>
        <taxon>Bacteroidota</taxon>
        <taxon>Chitinophagia</taxon>
        <taxon>Chitinophagales</taxon>
        <taxon>Chitinophagaceae</taxon>
        <taxon>Chitinophaga</taxon>
    </lineage>
</organism>
<name>A0ABV2T5E5_9BACT</name>
<dbReference type="SUPFAM" id="SSF48452">
    <property type="entry name" value="TPR-like"/>
    <property type="match status" value="1"/>
</dbReference>
<protein>
    <submittedName>
        <fullName evidence="2">SusD/RagB family nutrient-binding outer membrane lipoprotein</fullName>
    </submittedName>
</protein>
<comment type="caution">
    <text evidence="2">The sequence shown here is derived from an EMBL/GenBank/DDBJ whole genome shotgun (WGS) entry which is preliminary data.</text>
</comment>
<dbReference type="Gene3D" id="1.25.40.390">
    <property type="match status" value="1"/>
</dbReference>
<gene>
    <name evidence="2" type="ORF">ABR189_12705</name>
</gene>
<evidence type="ECO:0000313" key="2">
    <source>
        <dbReference type="EMBL" id="MET6998238.1"/>
    </source>
</evidence>
<feature type="signal peptide" evidence="1">
    <location>
        <begin position="1"/>
        <end position="18"/>
    </location>
</feature>
<dbReference type="PROSITE" id="PS51257">
    <property type="entry name" value="PROKAR_LIPOPROTEIN"/>
    <property type="match status" value="1"/>
</dbReference>
<keyword evidence="1" id="KW-0732">Signal</keyword>
<evidence type="ECO:0000256" key="1">
    <source>
        <dbReference type="SAM" id="SignalP"/>
    </source>
</evidence>
<sequence length="480" mass="54836">MKKNIIHAILLAAPLLLAGCDKDFEAMNKSVDLVTTPTMEYMIPTIQLNLFEKSYYTHYTMLGILSQQIQGSNIDGYKSQSTTMSHLFDDIYPKTIKNVVDVIEKTKGDPQMVNFWAMASIMRAYEISRMTDAYGDVPYAEAGLGYEQGVLYPGYDRQEEIYDGMIAEIRKAIAAFDPAKKAVPEKSDLIYKGNYEKWKKMGNSLILRYGMRMSKVNPEKAKQVVIQALSDGVMQKNDDSFIVYYLPDTYYATTANGNAAANKYDYKLTNVFIDLLKNRKDPRLSIYAMLPNGNTDPEVQKGFRLFESDNTSKKEVSTPNTSTYARFDAPYVHMSYAEVEFLTAEAMLKGWVSGSAASHFKKGVEANIQLQEIYGEKGKVAPALIENYLKALTFDESNPTAAFKELYTQMWVMFYYNWNEAFAHWRRTGVPSFNTQVDKNLNRRLIYPQSEWNTNTENVKKAIGQQGDDNVMTRVWWDKE</sequence>
<dbReference type="Proteomes" id="UP001549749">
    <property type="component" value="Unassembled WGS sequence"/>
</dbReference>
<keyword evidence="2" id="KW-0449">Lipoprotein</keyword>
<dbReference type="InterPro" id="IPR041662">
    <property type="entry name" value="SusD-like_2"/>
</dbReference>
<evidence type="ECO:0000313" key="3">
    <source>
        <dbReference type="Proteomes" id="UP001549749"/>
    </source>
</evidence>
<dbReference type="Pfam" id="PF12771">
    <property type="entry name" value="SusD-like_2"/>
    <property type="match status" value="1"/>
</dbReference>
<dbReference type="InterPro" id="IPR011990">
    <property type="entry name" value="TPR-like_helical_dom_sf"/>
</dbReference>
<reference evidence="2 3" key="1">
    <citation type="submission" date="2024-06" db="EMBL/GenBank/DDBJ databases">
        <title>Chitinophaga defluvii sp. nov., isolated from municipal sewage.</title>
        <authorList>
            <person name="Zhang L."/>
        </authorList>
    </citation>
    <scope>NUCLEOTIDE SEQUENCE [LARGE SCALE GENOMIC DNA]</scope>
    <source>
        <strain evidence="2 3">H8</strain>
    </source>
</reference>
<proteinExistence type="predicted"/>
<dbReference type="EMBL" id="JBEXAC010000001">
    <property type="protein sequence ID" value="MET6998238.1"/>
    <property type="molecule type" value="Genomic_DNA"/>
</dbReference>